<keyword evidence="1" id="KW-0812">Transmembrane</keyword>
<organism evidence="2 3">
    <name type="scientific">Sciurus vulgaris</name>
    <name type="common">Eurasian red squirrel</name>
    <dbReference type="NCBI Taxonomy" id="55149"/>
    <lineage>
        <taxon>Eukaryota</taxon>
        <taxon>Metazoa</taxon>
        <taxon>Chordata</taxon>
        <taxon>Craniata</taxon>
        <taxon>Vertebrata</taxon>
        <taxon>Euteleostomi</taxon>
        <taxon>Mammalia</taxon>
        <taxon>Eutheria</taxon>
        <taxon>Euarchontoglires</taxon>
        <taxon>Glires</taxon>
        <taxon>Rodentia</taxon>
        <taxon>Sciuromorpha</taxon>
        <taxon>Sciuridae</taxon>
        <taxon>Sciurinae</taxon>
        <taxon>Sciurini</taxon>
        <taxon>Sciurus</taxon>
    </lineage>
</organism>
<sequence>MHLKMRRQRKLTFRISYPFFKSMWITHICLMVRQCSFSPCYFSLVFLCSKSAEFFKKKKKNKKTKNYLYLLCVFCLFSFSLYYLMLFRFLQMFL</sequence>
<dbReference type="GeneTree" id="ENSGT01010000230255"/>
<evidence type="ECO:0000256" key="1">
    <source>
        <dbReference type="SAM" id="Phobius"/>
    </source>
</evidence>
<evidence type="ECO:0000313" key="2">
    <source>
        <dbReference type="Ensembl" id="ENSSVLP00005006895.1"/>
    </source>
</evidence>
<reference evidence="2" key="2">
    <citation type="submission" date="2025-09" db="UniProtKB">
        <authorList>
            <consortium name="Ensembl"/>
        </authorList>
    </citation>
    <scope>IDENTIFICATION</scope>
</reference>
<protein>
    <submittedName>
        <fullName evidence="2">Uncharacterized protein</fullName>
    </submittedName>
</protein>
<keyword evidence="1" id="KW-0472">Membrane</keyword>
<accession>A0A8D2AU60</accession>
<keyword evidence="1" id="KW-1133">Transmembrane helix</keyword>
<evidence type="ECO:0000313" key="3">
    <source>
        <dbReference type="Proteomes" id="UP000694564"/>
    </source>
</evidence>
<reference evidence="2" key="1">
    <citation type="submission" date="2025-08" db="UniProtKB">
        <authorList>
            <consortium name="Ensembl"/>
        </authorList>
    </citation>
    <scope>IDENTIFICATION</scope>
</reference>
<feature type="transmembrane region" description="Helical" evidence="1">
    <location>
        <begin position="67"/>
        <end position="90"/>
    </location>
</feature>
<dbReference type="AlphaFoldDB" id="A0A8D2AU60"/>
<keyword evidence="3" id="KW-1185">Reference proteome</keyword>
<name>A0A8D2AU60_SCIVU</name>
<dbReference type="Ensembl" id="ENSSVLT00005007674.1">
    <property type="protein sequence ID" value="ENSSVLP00005006895.1"/>
    <property type="gene ID" value="ENSSVLG00005005625.1"/>
</dbReference>
<dbReference type="Proteomes" id="UP000694564">
    <property type="component" value="Chromosome 3"/>
</dbReference>
<proteinExistence type="predicted"/>